<protein>
    <submittedName>
        <fullName evidence="1">Uncharacterized protein</fullName>
    </submittedName>
</protein>
<reference evidence="2" key="1">
    <citation type="journal article" date="2019" name="Int. J. Syst. Evol. Microbiol.">
        <title>The Global Catalogue of Microorganisms (GCM) 10K type strain sequencing project: providing services to taxonomists for standard genome sequencing and annotation.</title>
        <authorList>
            <consortium name="The Broad Institute Genomics Platform"/>
            <consortium name="The Broad Institute Genome Sequencing Center for Infectious Disease"/>
            <person name="Wu L."/>
            <person name="Ma J."/>
        </authorList>
    </citation>
    <scope>NUCLEOTIDE SEQUENCE [LARGE SCALE GENOMIC DNA]</scope>
    <source>
        <strain evidence="2">CCUG 48216</strain>
    </source>
</reference>
<evidence type="ECO:0000313" key="1">
    <source>
        <dbReference type="EMBL" id="MFD1182016.1"/>
    </source>
</evidence>
<accession>A0ABW3SB34</accession>
<dbReference type="RefSeq" id="WP_240269086.1">
    <property type="nucleotide sequence ID" value="NZ_JAKSXN010000020.1"/>
</dbReference>
<evidence type="ECO:0000313" key="2">
    <source>
        <dbReference type="Proteomes" id="UP001597211"/>
    </source>
</evidence>
<proteinExistence type="predicted"/>
<dbReference type="Proteomes" id="UP001597211">
    <property type="component" value="Unassembled WGS sequence"/>
</dbReference>
<organism evidence="1 2">
    <name type="scientific">Paenibacillus timonensis</name>
    <dbReference type="NCBI Taxonomy" id="225915"/>
    <lineage>
        <taxon>Bacteria</taxon>
        <taxon>Bacillati</taxon>
        <taxon>Bacillota</taxon>
        <taxon>Bacilli</taxon>
        <taxon>Bacillales</taxon>
        <taxon>Paenibacillaceae</taxon>
        <taxon>Paenibacillus</taxon>
    </lineage>
</organism>
<name>A0ABW3SB34_9BACL</name>
<comment type="caution">
    <text evidence="1">The sequence shown here is derived from an EMBL/GenBank/DDBJ whole genome shotgun (WGS) entry which is preliminary data.</text>
</comment>
<sequence length="351" mass="37585">MSDFMKGIVQEALRGGAGGRRNPDRSIEPSRINLDLRTSAVPGISRPNYQLERKEQRLGAMSGGNERAAVTSTAPVLASAGSPVAVTVSAQASSPAFVSPSAPVPGTVKALASNSVSAAPLTRDFIEESLAPLLRMSLVQGNSREECGAGCTDTAATPDESSMLGRSCAGMDFWYYPDLRPELIGELGLRRNSAKSVGIIAEGRCRPGQLFLLSGCSAISGVDVDINWKREGDRDFQAVLTGEAPSEIRNVLLSMYEQCLRSGSRRIQSYIALEPSSILMKYLDIPRGDAVAALEGISRYRSIALLDRALKLGMSSRVKFSIADEYVILTGERGDLSEASTLFGKLIERYA</sequence>
<gene>
    <name evidence="1" type="ORF">ACFQ2Z_11640</name>
</gene>
<keyword evidence="2" id="KW-1185">Reference proteome</keyword>
<dbReference type="EMBL" id="JBHTKZ010000019">
    <property type="protein sequence ID" value="MFD1182016.1"/>
    <property type="molecule type" value="Genomic_DNA"/>
</dbReference>